<gene>
    <name evidence="2" type="ORF">APUU_21397S</name>
</gene>
<protein>
    <submittedName>
        <fullName evidence="2">Uncharacterized protein</fullName>
    </submittedName>
</protein>
<evidence type="ECO:0000313" key="3">
    <source>
        <dbReference type="Proteomes" id="UP000654913"/>
    </source>
</evidence>
<name>A0A7R8AKR4_9EURO</name>
<accession>A0A7R8AKR4</accession>
<dbReference type="Proteomes" id="UP000654913">
    <property type="component" value="Chromosome 2"/>
</dbReference>
<feature type="region of interest" description="Disordered" evidence="1">
    <location>
        <begin position="49"/>
        <end position="82"/>
    </location>
</feature>
<reference evidence="2" key="2">
    <citation type="submission" date="2021-02" db="EMBL/GenBank/DDBJ databases">
        <title>Aspergillus puulaauensis MK2 genome sequence.</title>
        <authorList>
            <person name="Futagami T."/>
            <person name="Mori K."/>
            <person name="Kadooka C."/>
            <person name="Tanaka T."/>
        </authorList>
    </citation>
    <scope>NUCLEOTIDE SEQUENCE</scope>
    <source>
        <strain evidence="2">MK2</strain>
    </source>
</reference>
<organism evidence="2 3">
    <name type="scientific">Aspergillus puulaauensis</name>
    <dbReference type="NCBI Taxonomy" id="1220207"/>
    <lineage>
        <taxon>Eukaryota</taxon>
        <taxon>Fungi</taxon>
        <taxon>Dikarya</taxon>
        <taxon>Ascomycota</taxon>
        <taxon>Pezizomycotina</taxon>
        <taxon>Eurotiomycetes</taxon>
        <taxon>Eurotiomycetidae</taxon>
        <taxon>Eurotiales</taxon>
        <taxon>Aspergillaceae</taxon>
        <taxon>Aspergillus</taxon>
    </lineage>
</organism>
<reference evidence="2" key="1">
    <citation type="submission" date="2021-01" db="EMBL/GenBank/DDBJ databases">
        <authorList>
            <consortium name="Aspergillus puulaauensis MK2 genome sequencing consortium"/>
            <person name="Kazuki M."/>
            <person name="Futagami T."/>
        </authorList>
    </citation>
    <scope>NUCLEOTIDE SEQUENCE</scope>
    <source>
        <strain evidence="2">MK2</strain>
    </source>
</reference>
<sequence>MEVKRIIRLLLGQKIPPRTTLKLYQVVQPEGTSFSVTITGHLISSNWRNGASASASTGAKGSRKARALRTSRSCRRRLRRLI</sequence>
<dbReference type="KEGG" id="apuu:APUU_21397S"/>
<feature type="compositionally biased region" description="Low complexity" evidence="1">
    <location>
        <begin position="50"/>
        <end position="60"/>
    </location>
</feature>
<dbReference type="AlphaFoldDB" id="A0A7R8AKR4"/>
<proteinExistence type="predicted"/>
<keyword evidence="3" id="KW-1185">Reference proteome</keyword>
<evidence type="ECO:0000313" key="2">
    <source>
        <dbReference type="EMBL" id="BCS20965.1"/>
    </source>
</evidence>
<feature type="compositionally biased region" description="Basic residues" evidence="1">
    <location>
        <begin position="61"/>
        <end position="82"/>
    </location>
</feature>
<dbReference type="RefSeq" id="XP_041553159.1">
    <property type="nucleotide sequence ID" value="XM_041700144.1"/>
</dbReference>
<dbReference type="GeneID" id="64970970"/>
<evidence type="ECO:0000256" key="1">
    <source>
        <dbReference type="SAM" id="MobiDB-lite"/>
    </source>
</evidence>
<dbReference type="EMBL" id="AP024444">
    <property type="protein sequence ID" value="BCS20965.1"/>
    <property type="molecule type" value="Genomic_DNA"/>
</dbReference>